<dbReference type="ESTHER" id="cyap2-e0u8s4">
    <property type="family name" value="Duf_1400"/>
</dbReference>
<dbReference type="RefSeq" id="WP_013323031.1">
    <property type="nucleotide sequence ID" value="NC_014501.1"/>
</dbReference>
<feature type="domain" description="DUF1400" evidence="4">
    <location>
        <begin position="32"/>
        <end position="157"/>
    </location>
</feature>
<keyword evidence="2" id="KW-0442">Lipid degradation</keyword>
<dbReference type="EMBL" id="CP002198">
    <property type="protein sequence ID" value="ADN14938.1"/>
    <property type="molecule type" value="Genomic_DNA"/>
</dbReference>
<dbReference type="KEGG" id="cyj:Cyan7822_2981"/>
<evidence type="ECO:0000256" key="2">
    <source>
        <dbReference type="ARBA" id="ARBA00022963"/>
    </source>
</evidence>
<dbReference type="PANTHER" id="PTHR10272:SF13">
    <property type="entry name" value="POLY(ETHYLENE TEREPHTHALATE) HYDROLASE"/>
    <property type="match status" value="1"/>
</dbReference>
<evidence type="ECO:0000256" key="1">
    <source>
        <dbReference type="ARBA" id="ARBA00022801"/>
    </source>
</evidence>
<dbReference type="InterPro" id="IPR029058">
    <property type="entry name" value="AB_hydrolase_fold"/>
</dbReference>
<dbReference type="InterPro" id="IPR010802">
    <property type="entry name" value="DUF1400"/>
</dbReference>
<name>E0U8S4_GLOV7</name>
<dbReference type="GO" id="GO:0016042">
    <property type="term" value="P:lipid catabolic process"/>
    <property type="evidence" value="ECO:0007669"/>
    <property type="project" value="UniProtKB-KW"/>
</dbReference>
<keyword evidence="3" id="KW-0443">Lipid metabolism</keyword>
<evidence type="ECO:0000259" key="4">
    <source>
        <dbReference type="Pfam" id="PF07176"/>
    </source>
</evidence>
<keyword evidence="1" id="KW-0378">Hydrolase</keyword>
<dbReference type="GO" id="GO:0003847">
    <property type="term" value="F:1-alkyl-2-acetylglycerophosphocholine esterase activity"/>
    <property type="evidence" value="ECO:0007669"/>
    <property type="project" value="TreeGrafter"/>
</dbReference>
<keyword evidence="6" id="KW-1185">Reference proteome</keyword>
<dbReference type="eggNOG" id="COG4188">
    <property type="taxonomic scope" value="Bacteria"/>
</dbReference>
<reference evidence="6" key="1">
    <citation type="journal article" date="2011" name="MBio">
        <title>Novel metabolic attributes of the genus Cyanothece, comprising a group of unicellular nitrogen-fixing Cyanobacteria.</title>
        <authorList>
            <person name="Bandyopadhyay A."/>
            <person name="Elvitigala T."/>
            <person name="Welsh E."/>
            <person name="Stockel J."/>
            <person name="Liberton M."/>
            <person name="Min H."/>
            <person name="Sherman L.A."/>
            <person name="Pakrasi H.B."/>
        </authorList>
    </citation>
    <scope>NUCLEOTIDE SEQUENCE [LARGE SCALE GENOMIC DNA]</scope>
    <source>
        <strain evidence="6">PCC 7822</strain>
    </source>
</reference>
<dbReference type="PANTHER" id="PTHR10272">
    <property type="entry name" value="PLATELET-ACTIVATING FACTOR ACETYLHYDROLASE"/>
    <property type="match status" value="1"/>
</dbReference>
<dbReference type="Gene3D" id="3.40.50.1820">
    <property type="entry name" value="alpha/beta hydrolase"/>
    <property type="match status" value="1"/>
</dbReference>
<accession>E0U8S4</accession>
<proteinExistence type="predicted"/>
<organism evidence="5 6">
    <name type="scientific">Gloeothece verrucosa (strain PCC 7822)</name>
    <name type="common">Cyanothece sp. (strain PCC 7822)</name>
    <dbReference type="NCBI Taxonomy" id="497965"/>
    <lineage>
        <taxon>Bacteria</taxon>
        <taxon>Bacillati</taxon>
        <taxon>Cyanobacteriota</taxon>
        <taxon>Cyanophyceae</taxon>
        <taxon>Oscillatoriophycideae</taxon>
        <taxon>Chroococcales</taxon>
        <taxon>Aphanothecaceae</taxon>
        <taxon>Gloeothece</taxon>
        <taxon>Gloeothece verrucosa</taxon>
    </lineage>
</organism>
<dbReference type="Proteomes" id="UP000008206">
    <property type="component" value="Chromosome"/>
</dbReference>
<sequence length="551" mass="62520">MRRQDSQVRNSSLKYLFLALFSLLITIFPLQAAERVYFSNNSLRLSLGVEALEIFAQDGTINKELEFYLQGISAEERDKFRQALTKSYKFNPVQLSRFFRTPTGEAILKKIGTMIQIQGGQNGQYAIRGALIQAASDPQGLTILNFIRKFPTDLQLDTNKILQAFNWIEELVKANQLMVEALDKLSDKQAATEKFIDYSTLPDMDKPGQWGYQYQRLTLQDQSRHRSFYVDLYYPQQWPTGKVSVIIMSHGLASRPEDYDSLAKHLASYGYLVALPQHPGSDFYQVQAMLEGYSKELFNLEEFINRPRDISFLLDELGRLNQSLFGGRLNLETVGAIGHSFGGYTVLALAGATIDFENLQRECNRTLWNPNLSLLIQCRALDLPQQVYDLRDPRIKAVIAVNPFNSGILGEKGLSQISIPVFIVAGSQDPAAPLVLEQGQAFVWLKTPEKYLGLVKGQAHINFSKLDAGTQSLINSFTDLTIADQRLIDKYDNAIMLSFFEVYLDKNPQYKVYLQSSYADYISQKPFEFYLVNASSSIALKKILQELKLNF</sequence>
<evidence type="ECO:0000313" key="5">
    <source>
        <dbReference type="EMBL" id="ADN14938.1"/>
    </source>
</evidence>
<dbReference type="STRING" id="497965.Cyan7822_2981"/>
<dbReference type="SUPFAM" id="SSF53474">
    <property type="entry name" value="alpha/beta-Hydrolases"/>
    <property type="match status" value="1"/>
</dbReference>
<evidence type="ECO:0000256" key="3">
    <source>
        <dbReference type="ARBA" id="ARBA00023098"/>
    </source>
</evidence>
<dbReference type="AlphaFoldDB" id="E0U8S4"/>
<evidence type="ECO:0000313" key="6">
    <source>
        <dbReference type="Proteomes" id="UP000008206"/>
    </source>
</evidence>
<gene>
    <name evidence="5" type="ordered locus">Cyan7822_2981</name>
</gene>
<dbReference type="Pfam" id="PF07224">
    <property type="entry name" value="Chlorophyllase"/>
    <property type="match status" value="1"/>
</dbReference>
<protein>
    <recommendedName>
        <fullName evidence="4">DUF1400 domain-containing protein</fullName>
    </recommendedName>
</protein>
<dbReference type="InterPro" id="IPR017395">
    <property type="entry name" value="Chlorophyllase-like"/>
</dbReference>
<dbReference type="OrthoDB" id="422423at2"/>
<dbReference type="Pfam" id="PF07176">
    <property type="entry name" value="DUF1400"/>
    <property type="match status" value="1"/>
</dbReference>
<dbReference type="HOGENOM" id="CLU_029435_0_0_3"/>